<dbReference type="InterPro" id="IPR050534">
    <property type="entry name" value="Coronavir_polyprotein_1ab"/>
</dbReference>
<keyword evidence="5" id="KW-0067">ATP-binding</keyword>
<organism evidence="9">
    <name type="scientific">Chromera velia CCMP2878</name>
    <dbReference type="NCBI Taxonomy" id="1169474"/>
    <lineage>
        <taxon>Eukaryota</taxon>
        <taxon>Sar</taxon>
        <taxon>Alveolata</taxon>
        <taxon>Colpodellida</taxon>
        <taxon>Chromeraceae</taxon>
        <taxon>Chromera</taxon>
    </lineage>
</organism>
<dbReference type="PANTHER" id="PTHR43788:SF13">
    <property type="entry name" value="REGULATOR OF NONSENSE TRANSCRIPTS 1"/>
    <property type="match status" value="1"/>
</dbReference>
<dbReference type="GO" id="GO:0043139">
    <property type="term" value="F:5'-3' DNA helicase activity"/>
    <property type="evidence" value="ECO:0007669"/>
    <property type="project" value="TreeGrafter"/>
</dbReference>
<name>A0A0G4H0C7_9ALVE</name>
<dbReference type="AlphaFoldDB" id="A0A0G4H0C7"/>
<reference evidence="9" key="1">
    <citation type="submission" date="2014-11" db="EMBL/GenBank/DDBJ databases">
        <authorList>
            <person name="Otto D Thomas"/>
            <person name="Naeem Raeece"/>
        </authorList>
    </citation>
    <scope>NUCLEOTIDE SEQUENCE</scope>
</reference>
<gene>
    <name evidence="9" type="ORF">Cvel_24081</name>
</gene>
<keyword evidence="3" id="KW-0378">Hydrolase</keyword>
<protein>
    <recommendedName>
        <fullName evidence="10">DNA2/NAM7 helicase helicase domain-containing protein</fullName>
    </recommendedName>
</protein>
<accession>A0A0G4H0C7</accession>
<dbReference type="GO" id="GO:0016787">
    <property type="term" value="F:hydrolase activity"/>
    <property type="evidence" value="ECO:0007669"/>
    <property type="project" value="UniProtKB-KW"/>
</dbReference>
<feature type="region of interest" description="Disordered" evidence="6">
    <location>
        <begin position="1"/>
        <end position="194"/>
    </location>
</feature>
<feature type="compositionally biased region" description="Basic and acidic residues" evidence="6">
    <location>
        <begin position="22"/>
        <end position="34"/>
    </location>
</feature>
<dbReference type="PANTHER" id="PTHR43788">
    <property type="entry name" value="DNA2/NAM7 HELICASE FAMILY MEMBER"/>
    <property type="match status" value="1"/>
</dbReference>
<evidence type="ECO:0008006" key="10">
    <source>
        <dbReference type="Google" id="ProtNLM"/>
    </source>
</evidence>
<keyword evidence="4" id="KW-0347">Helicase</keyword>
<feature type="domain" description="DNA2/NAM7 helicase-like C-terminal" evidence="8">
    <location>
        <begin position="721"/>
        <end position="760"/>
    </location>
</feature>
<dbReference type="Pfam" id="PF13087">
    <property type="entry name" value="AAA_12"/>
    <property type="match status" value="1"/>
</dbReference>
<sequence>MSGWDNGDSGGWRGRDSGGGGGRDRNGDSYRDRQANGGGGWRDEGSRPGQGRDGRGDNRYDSRGDRYPRDDNRGESRGGYGDRDRDRRSGGGRGGWNSGGGGGGGWDDQRGGGGQGWNDSANGWDDGGGRPKLSAPQQQQQAKASNGWSTNTNGGGGDGWSSVAGNGGGGNGWGDDWGAQGGGQGGGDAAAKPWWEQDNHEGGWEETHKGLKKFQDKWDSVVMLEQREQRRETEDRRENWPEERLEREGYMLTGLRAEHKGSMYGKSIIVFKFDHGRPIPFTKFATGDSAVMTRVSPAFMEGDADAGQGKHGKERKEVELTIMDKGAETLRALCDHLPKSLFGTWRLDKGENTVMFQRMDRAMREGLERVLPETLPEDPDVDACFEKEGGGKNAKPRELLFIGTTLHDVLFRPEEGGAQKPSGLFKDRFMKAAKNLLAGDSSNLPPYIAALNESQKRAIATALLHRVSLTQGPPGTGKTTTVVRLIALMRKEMGFKYPILACAQSNVAVDNLLEGLRDLDVQAVRVGQPVKVRDSLRDATVDAEMRSMDGWSELCSLENDLERKRRSEKKMNGGYERQLNEKLRNIKKGIIKGVLKKAEVICATCTGAGAEQLLGFSFPIVVLDEATQCAEPESVIPIAKGCRHLVLVGDHHQLPPVCVSEEAAAKGLGTSLFDRLMRLKRGDKPADAQPQQQQQFRRPRGKAYFPRPEVAGGSQEDRIVPAALLGIQYRMHSSISAFPCKHFYCGKLLDGTPDEKRPRPIFPWPVEGNQVRH</sequence>
<dbReference type="SUPFAM" id="SSF52540">
    <property type="entry name" value="P-loop containing nucleoside triphosphate hydrolases"/>
    <property type="match status" value="1"/>
</dbReference>
<evidence type="ECO:0000256" key="2">
    <source>
        <dbReference type="ARBA" id="ARBA00022741"/>
    </source>
</evidence>
<evidence type="ECO:0000256" key="1">
    <source>
        <dbReference type="ARBA" id="ARBA00007913"/>
    </source>
</evidence>
<evidence type="ECO:0000256" key="5">
    <source>
        <dbReference type="ARBA" id="ARBA00022840"/>
    </source>
</evidence>
<feature type="compositionally biased region" description="Low complexity" evidence="6">
    <location>
        <begin position="137"/>
        <end position="152"/>
    </location>
</feature>
<proteinExistence type="inferred from homology"/>
<feature type="region of interest" description="Disordered" evidence="6">
    <location>
        <begin position="683"/>
        <end position="713"/>
    </location>
</feature>
<comment type="similarity">
    <text evidence="1">Belongs to the DNA2/NAM7 helicase family.</text>
</comment>
<dbReference type="VEuPathDB" id="CryptoDB:Cvel_24081"/>
<feature type="compositionally biased region" description="Gly residues" evidence="6">
    <location>
        <begin position="8"/>
        <end position="21"/>
    </location>
</feature>
<dbReference type="InterPro" id="IPR027417">
    <property type="entry name" value="P-loop_NTPase"/>
</dbReference>
<feature type="compositionally biased region" description="Gly residues" evidence="6">
    <location>
        <begin position="153"/>
        <end position="188"/>
    </location>
</feature>
<dbReference type="InterPro" id="IPR041677">
    <property type="entry name" value="DNA2/NAM7_AAA_11"/>
</dbReference>
<feature type="domain" description="DNA2/NAM7 helicase helicase" evidence="7">
    <location>
        <begin position="560"/>
        <end position="661"/>
    </location>
</feature>
<keyword evidence="2" id="KW-0547">Nucleotide-binding</keyword>
<dbReference type="Gene3D" id="3.40.50.300">
    <property type="entry name" value="P-loop containing nucleotide triphosphate hydrolases"/>
    <property type="match status" value="1"/>
</dbReference>
<evidence type="ECO:0000313" key="9">
    <source>
        <dbReference type="EMBL" id="CEM36739.1"/>
    </source>
</evidence>
<feature type="compositionally biased region" description="Gly residues" evidence="6">
    <location>
        <begin position="91"/>
        <end position="116"/>
    </location>
</feature>
<dbReference type="GO" id="GO:0005524">
    <property type="term" value="F:ATP binding"/>
    <property type="evidence" value="ECO:0007669"/>
    <property type="project" value="UniProtKB-KW"/>
</dbReference>
<evidence type="ECO:0000259" key="8">
    <source>
        <dbReference type="Pfam" id="PF13087"/>
    </source>
</evidence>
<feature type="compositionally biased region" description="Basic and acidic residues" evidence="6">
    <location>
        <begin position="41"/>
        <end position="89"/>
    </location>
</feature>
<evidence type="ECO:0000256" key="3">
    <source>
        <dbReference type="ARBA" id="ARBA00022801"/>
    </source>
</evidence>
<dbReference type="InterPro" id="IPR041679">
    <property type="entry name" value="DNA2/NAM7-like_C"/>
</dbReference>
<dbReference type="Gene3D" id="2.40.30.270">
    <property type="match status" value="1"/>
</dbReference>
<evidence type="ECO:0000256" key="6">
    <source>
        <dbReference type="SAM" id="MobiDB-lite"/>
    </source>
</evidence>
<dbReference type="Pfam" id="PF13604">
    <property type="entry name" value="AAA_30"/>
    <property type="match status" value="1"/>
</dbReference>
<evidence type="ECO:0000256" key="4">
    <source>
        <dbReference type="ARBA" id="ARBA00022806"/>
    </source>
</evidence>
<dbReference type="Pfam" id="PF13086">
    <property type="entry name" value="AAA_11"/>
    <property type="match status" value="1"/>
</dbReference>
<evidence type="ECO:0000259" key="7">
    <source>
        <dbReference type="Pfam" id="PF13086"/>
    </source>
</evidence>
<dbReference type="EMBL" id="CDMZ01001730">
    <property type="protein sequence ID" value="CEM36739.1"/>
    <property type="molecule type" value="Genomic_DNA"/>
</dbReference>